<dbReference type="InterPro" id="IPR015422">
    <property type="entry name" value="PyrdxlP-dep_Trfase_small"/>
</dbReference>
<proteinExistence type="predicted"/>
<gene>
    <name evidence="1" type="ORF">SDC9_100329</name>
</gene>
<dbReference type="Gene3D" id="3.90.1150.10">
    <property type="entry name" value="Aspartate Aminotransferase, domain 1"/>
    <property type="match status" value="1"/>
</dbReference>
<comment type="caution">
    <text evidence="1">The sequence shown here is derived from an EMBL/GenBank/DDBJ whole genome shotgun (WGS) entry which is preliminary data.</text>
</comment>
<dbReference type="EMBL" id="VSSQ01014397">
    <property type="protein sequence ID" value="MPM53561.1"/>
    <property type="molecule type" value="Genomic_DNA"/>
</dbReference>
<organism evidence="1">
    <name type="scientific">bioreactor metagenome</name>
    <dbReference type="NCBI Taxonomy" id="1076179"/>
    <lineage>
        <taxon>unclassified sequences</taxon>
        <taxon>metagenomes</taxon>
        <taxon>ecological metagenomes</taxon>
    </lineage>
</organism>
<protein>
    <submittedName>
        <fullName evidence="1">Uncharacterized protein</fullName>
    </submittedName>
</protein>
<dbReference type="AlphaFoldDB" id="A0A645AML2"/>
<name>A0A645AML2_9ZZZZ</name>
<sequence>MNDIALVGIYNVVMPTAISSTAAIAALTTPDDGLAACVTEWQARRDVIVSELAGLPLYKAGGAWSMLIDTKALGYDCFTASKLLLERSKIAATPMADWGAFYKDAFVRLVFSNEPTERLKGIGDKVKYAFKL</sequence>
<evidence type="ECO:0000313" key="1">
    <source>
        <dbReference type="EMBL" id="MPM53561.1"/>
    </source>
</evidence>
<dbReference type="InterPro" id="IPR015424">
    <property type="entry name" value="PyrdxlP-dep_Trfase"/>
</dbReference>
<accession>A0A645AML2</accession>
<reference evidence="1" key="1">
    <citation type="submission" date="2019-08" db="EMBL/GenBank/DDBJ databases">
        <authorList>
            <person name="Kucharzyk K."/>
            <person name="Murdoch R.W."/>
            <person name="Higgins S."/>
            <person name="Loffler F."/>
        </authorList>
    </citation>
    <scope>NUCLEOTIDE SEQUENCE</scope>
</reference>
<dbReference type="SUPFAM" id="SSF53383">
    <property type="entry name" value="PLP-dependent transferases"/>
    <property type="match status" value="1"/>
</dbReference>